<evidence type="ECO:0000313" key="3">
    <source>
        <dbReference type="EMBL" id="KAA0894085.1"/>
    </source>
</evidence>
<proteinExistence type="predicted"/>
<accession>A0A5A9XNG0</accession>
<dbReference type="Proteomes" id="UP000324298">
    <property type="component" value="Unassembled WGS sequence"/>
</dbReference>
<keyword evidence="4" id="KW-1185">Reference proteome</keyword>
<dbReference type="AlphaFoldDB" id="A0A5A9XNG0"/>
<feature type="signal peptide" evidence="1">
    <location>
        <begin position="1"/>
        <end position="19"/>
    </location>
</feature>
<reference evidence="3 4" key="1">
    <citation type="submission" date="2019-04" db="EMBL/GenBank/DDBJ databases">
        <title>Geobacter ruber sp. nov., ferric-reducing bacteria isolated from paddy soil.</title>
        <authorList>
            <person name="Xu Z."/>
            <person name="Masuda Y."/>
            <person name="Itoh H."/>
            <person name="Senoo K."/>
        </authorList>
    </citation>
    <scope>NUCLEOTIDE SEQUENCE [LARGE SCALE GENOMIC DNA]</scope>
    <source>
        <strain evidence="3 4">Red88</strain>
    </source>
</reference>
<feature type="chain" id="PRO_5023106227" description="Doubled CXXCH motif domain-containing protein" evidence="1">
    <location>
        <begin position="20"/>
        <end position="112"/>
    </location>
</feature>
<dbReference type="OrthoDB" id="5421852at2"/>
<dbReference type="CDD" id="cd08168">
    <property type="entry name" value="Cytochrom_C3"/>
    <property type="match status" value="1"/>
</dbReference>
<evidence type="ECO:0000256" key="1">
    <source>
        <dbReference type="SAM" id="SignalP"/>
    </source>
</evidence>
<keyword evidence="1" id="KW-0732">Signal</keyword>
<comment type="caution">
    <text evidence="3">The sequence shown here is derived from an EMBL/GenBank/DDBJ whole genome shotgun (WGS) entry which is preliminary data.</text>
</comment>
<evidence type="ECO:0000313" key="4">
    <source>
        <dbReference type="Proteomes" id="UP000324298"/>
    </source>
</evidence>
<dbReference type="EMBL" id="SRSD01000002">
    <property type="protein sequence ID" value="KAA0894085.1"/>
    <property type="molecule type" value="Genomic_DNA"/>
</dbReference>
<dbReference type="Gene3D" id="3.90.10.10">
    <property type="entry name" value="Cytochrome C3"/>
    <property type="match status" value="1"/>
</dbReference>
<protein>
    <recommendedName>
        <fullName evidence="2">Doubled CXXCH motif domain-containing protein</fullName>
    </recommendedName>
</protein>
<sequence length="112" mass="12590">MKILTVVLAVVLATAGTPAALVAADAPQNAGPEIIKLKMGDLYLIFKHWRHQKWSNRECLRCHTAQEWKIKNWDKEVAHQICISCHDQGKKGPVDCKECHGPTYTSMQKGRP</sequence>
<organism evidence="3 4">
    <name type="scientific">Oryzomonas rubra</name>
    <dbReference type="NCBI Taxonomy" id="2509454"/>
    <lineage>
        <taxon>Bacteria</taxon>
        <taxon>Pseudomonadati</taxon>
        <taxon>Thermodesulfobacteriota</taxon>
        <taxon>Desulfuromonadia</taxon>
        <taxon>Geobacterales</taxon>
        <taxon>Geobacteraceae</taxon>
        <taxon>Oryzomonas</taxon>
    </lineage>
</organism>
<dbReference type="RefSeq" id="WP_149306243.1">
    <property type="nucleotide sequence ID" value="NZ_SRSD01000002.1"/>
</dbReference>
<dbReference type="Pfam" id="PF09699">
    <property type="entry name" value="Paired_CXXCH_1"/>
    <property type="match status" value="1"/>
</dbReference>
<feature type="domain" description="Doubled CXXCH motif" evidence="2">
    <location>
        <begin position="51"/>
        <end position="90"/>
    </location>
</feature>
<gene>
    <name evidence="3" type="ORF">ET418_03740</name>
</gene>
<dbReference type="InterPro" id="IPR036280">
    <property type="entry name" value="Multihaem_cyt_sf"/>
</dbReference>
<name>A0A5A9XNG0_9BACT</name>
<evidence type="ECO:0000259" key="2">
    <source>
        <dbReference type="Pfam" id="PF09699"/>
    </source>
</evidence>
<dbReference type="InterPro" id="IPR010177">
    <property type="entry name" value="Paired_CXXCH_1"/>
</dbReference>
<dbReference type="SUPFAM" id="SSF48695">
    <property type="entry name" value="Multiheme cytochromes"/>
    <property type="match status" value="1"/>
</dbReference>